<dbReference type="CDD" id="cd04301">
    <property type="entry name" value="NAT_SF"/>
    <property type="match status" value="1"/>
</dbReference>
<gene>
    <name evidence="2" type="ORF">L336_0173</name>
</gene>
<dbReference type="InterPro" id="IPR016181">
    <property type="entry name" value="Acyl_CoA_acyltransferase"/>
</dbReference>
<reference evidence="2 3" key="1">
    <citation type="journal article" date="2013" name="Nat. Biotechnol.">
        <title>Genome sequences of rare, uncultured bacteria obtained by differential coverage binning of multiple metagenomes.</title>
        <authorList>
            <person name="Albertsen M."/>
            <person name="Hugenholtz P."/>
            <person name="Skarshewski A."/>
            <person name="Nielsen K.L."/>
            <person name="Tyson G.W."/>
            <person name="Nielsen P.H."/>
        </authorList>
    </citation>
    <scope>NUCLEOTIDE SEQUENCE [LARGE SCALE GENOMIC DNA]</scope>
    <source>
        <strain evidence="2">TM71</strain>
    </source>
</reference>
<dbReference type="OrthoDB" id="572496at2"/>
<evidence type="ECO:0000259" key="1">
    <source>
        <dbReference type="PROSITE" id="PS51186"/>
    </source>
</evidence>
<organism evidence="2 3">
    <name type="scientific">Candidatus Saccharimonas aalborgensis</name>
    <dbReference type="NCBI Taxonomy" id="1332188"/>
    <lineage>
        <taxon>Bacteria</taxon>
        <taxon>Candidatus Saccharimonadota</taxon>
        <taxon>Candidatus Saccharimonadia</taxon>
        <taxon>Candidatus Saccharimonadales</taxon>
        <taxon>Candidatus Saccharimonadaceae</taxon>
        <taxon>Candidatus Saccharimonas</taxon>
    </lineage>
</organism>
<dbReference type="HOGENOM" id="CLU_1701033_0_0_0"/>
<keyword evidence="3" id="KW-1185">Reference proteome</keyword>
<dbReference type="KEGG" id="saal:L336_0173"/>
<name>R4PK42_9BACT</name>
<dbReference type="Proteomes" id="UP000013893">
    <property type="component" value="Chromosome"/>
</dbReference>
<dbReference type="RefSeq" id="WP_015641333.1">
    <property type="nucleotide sequence ID" value="NC_021219.1"/>
</dbReference>
<dbReference type="AlphaFoldDB" id="R4PK42"/>
<sequence>MKSIDISKHPPLETMTPNIEHSVEALIRLGKLSTEDIADYDGWLLAYVPGEETLVGCVGVELRPPHAYMESLVVHPDARRRGIGSELTKQLFGLYVVGEEDIRDLTAMTLFWNNRFYEALGFERIDPRVAKIADDVAAKEKHRYCTVWRKELST</sequence>
<dbReference type="Pfam" id="PF13508">
    <property type="entry name" value="Acetyltransf_7"/>
    <property type="match status" value="1"/>
</dbReference>
<protein>
    <recommendedName>
        <fullName evidence="1">N-acetyltransferase domain-containing protein</fullName>
    </recommendedName>
</protein>
<accession>R4PK42</accession>
<evidence type="ECO:0000313" key="2">
    <source>
        <dbReference type="EMBL" id="AGL61883.1"/>
    </source>
</evidence>
<dbReference type="Gene3D" id="3.40.630.30">
    <property type="match status" value="1"/>
</dbReference>
<proteinExistence type="predicted"/>
<dbReference type="SUPFAM" id="SSF55729">
    <property type="entry name" value="Acyl-CoA N-acyltransferases (Nat)"/>
    <property type="match status" value="1"/>
</dbReference>
<dbReference type="InterPro" id="IPR000182">
    <property type="entry name" value="GNAT_dom"/>
</dbReference>
<evidence type="ECO:0000313" key="3">
    <source>
        <dbReference type="Proteomes" id="UP000013893"/>
    </source>
</evidence>
<dbReference type="GO" id="GO:0016747">
    <property type="term" value="F:acyltransferase activity, transferring groups other than amino-acyl groups"/>
    <property type="evidence" value="ECO:0007669"/>
    <property type="project" value="InterPro"/>
</dbReference>
<dbReference type="EMBL" id="CP005957">
    <property type="protein sequence ID" value="AGL61883.1"/>
    <property type="molecule type" value="Genomic_DNA"/>
</dbReference>
<feature type="domain" description="N-acetyltransferase" evidence="1">
    <location>
        <begin position="10"/>
        <end position="146"/>
    </location>
</feature>
<dbReference type="PROSITE" id="PS51186">
    <property type="entry name" value="GNAT"/>
    <property type="match status" value="1"/>
</dbReference>